<dbReference type="Gene3D" id="1.10.287.70">
    <property type="match status" value="1"/>
</dbReference>
<keyword evidence="4 12" id="KW-0812">Transmembrane</keyword>
<evidence type="ECO:0000256" key="6">
    <source>
        <dbReference type="ARBA" id="ARBA00022958"/>
    </source>
</evidence>
<comment type="caution">
    <text evidence="17">The sequence shown here is derived from an EMBL/GenBank/DDBJ whole genome shotgun (WGS) entry which is preliminary data.</text>
</comment>
<evidence type="ECO:0000256" key="9">
    <source>
        <dbReference type="ARBA" id="ARBA00023136"/>
    </source>
</evidence>
<dbReference type="SUPFAM" id="SSF81324">
    <property type="entry name" value="Voltage-gated potassium channels"/>
    <property type="match status" value="1"/>
</dbReference>
<evidence type="ECO:0000256" key="4">
    <source>
        <dbReference type="ARBA" id="ARBA00022692"/>
    </source>
</evidence>
<dbReference type="PRINTS" id="PR01320">
    <property type="entry name" value="KIRCHANNEL"/>
</dbReference>
<dbReference type="STRING" id="2018661.A0A2A2JT53"/>
<sequence>MIRKAACVALSPSVANLLAAQRMLDIEEPLVKSKKYPFFKTPKLGSRRIRNRLVQKQGICNISLKNVPKQRRKYFSDIFTTIIEMKWRWCLLYFSLSFLFSWTLFASLYYMIAQQHGDIINASNVSWTPCIMNLNNPTTAFLFSFTTQTTIGYGFRYPTDECPVSILTMCAQFIYGVCIQTLMAGIIFSKLARPIKRAATLIFSKNAVICMRDGKLCLLFRVGDMRKSSLAEAHVRLQMIKRCVTYEGELLPFHQFDMDVGYDQGLDRVFVIWPITICHEIDERSPLYDISEDDLKSAKFEIIAILEGVVESVGSTTQARTSYLPSEILWGRRFEKLVHYKKENGQYNIDFGKFHNVYSVKTPSFSAKQMDELRDRGLFDESEYQMYPPADTRSLALLSDGQISPTGESRIIDAASNQIQILRHDSDEDDQVGEESMELVDLGIHHKCSVRSASPLPTMNQSQNLSLAPPQHKSSCVRRATPPMCANGQAPKKDKDGNVIQCLPGTSQYSVCGKSHTCYFTGLNYMCCPSNEPNPENMPSCPSPSLTVLDGNGMPVYCSPRTRQCPNFNMYCSDVGLAYICCEPPMIAEIIKDIEKDLVKVSATTQGPQSNVVRKKLKLPKILREVETSKTILRPLISNAVRVKPLIGSTAIAQTYLTCPKNSIEMLKADGTKILCQTDKQCKGFNSFCFGDLRQSICCEKFEFAASILGKDHQNEKPRKIEKINEKSEETMIMSADTDSMEVSRKIQDGEASLDRKKIKHDKVAKFLERLPVMSPSTDNIKGGNIMTGSSFVANKLPFSPKSISVAMRRPLKPLPQTPTSTTEEAPTTELPTPEPPTTMSKAEKSAMITLENIAKIIKKKTAAADRELTEFRRSMPNKFPSEIVTPMRINDGSIHKDDFMISNGNEFNSFAKEAPKINLNQNSEFPQLSEDLFPKPEETTTLKPQTLPPATFKWLETTTSPTFSTATERSRIHGVKSNPVDKDDSRFKFLEPQTIPPETRGIQSDEMRKQLAQRYLTNLLRNGWPYDEKFYMPDLDPMSPEQRAELLRLRFIAAQI</sequence>
<dbReference type="OrthoDB" id="273257at2759"/>
<dbReference type="Gene3D" id="2.60.40.1400">
    <property type="entry name" value="G protein-activated inward rectifier potassium channel 1"/>
    <property type="match status" value="1"/>
</dbReference>
<evidence type="ECO:0000256" key="8">
    <source>
        <dbReference type="ARBA" id="ARBA00023065"/>
    </source>
</evidence>
<evidence type="ECO:0000259" key="15">
    <source>
        <dbReference type="Pfam" id="PF01007"/>
    </source>
</evidence>
<evidence type="ECO:0000256" key="10">
    <source>
        <dbReference type="ARBA" id="ARBA00023303"/>
    </source>
</evidence>
<dbReference type="PANTHER" id="PTHR11767:SF102">
    <property type="entry name" value="INWARDLY RECTIFYING POTASSIUM CHANNEL 1, ISOFORM F"/>
    <property type="match status" value="1"/>
</dbReference>
<dbReference type="GO" id="GO:0005886">
    <property type="term" value="C:plasma membrane"/>
    <property type="evidence" value="ECO:0007669"/>
    <property type="project" value="TreeGrafter"/>
</dbReference>
<feature type="region of interest" description="Disordered" evidence="13">
    <location>
        <begin position="810"/>
        <end position="840"/>
    </location>
</feature>
<evidence type="ECO:0000256" key="7">
    <source>
        <dbReference type="ARBA" id="ARBA00022989"/>
    </source>
</evidence>
<evidence type="ECO:0000256" key="13">
    <source>
        <dbReference type="SAM" id="MobiDB-lite"/>
    </source>
</evidence>
<comment type="similarity">
    <text evidence="12">Belongs to the inward rectifier-type potassium channel (TC 1.A.2.1) family.</text>
</comment>
<dbReference type="InterPro" id="IPR006150">
    <property type="entry name" value="Cys_repeat_1"/>
</dbReference>
<dbReference type="InterPro" id="IPR040445">
    <property type="entry name" value="Kir_TM"/>
</dbReference>
<keyword evidence="7 14" id="KW-1133">Transmembrane helix</keyword>
<dbReference type="InterPro" id="IPR028150">
    <property type="entry name" value="Lustrin_cystein"/>
</dbReference>
<keyword evidence="3 12" id="KW-0633">Potassium transport</keyword>
<dbReference type="InterPro" id="IPR013518">
    <property type="entry name" value="K_chnl_inward-rec_Kir_cyto"/>
</dbReference>
<feature type="domain" description="Potassium channel inwardly rectifying transmembrane" evidence="15">
    <location>
        <begin position="54"/>
        <end position="194"/>
    </location>
</feature>
<keyword evidence="10 12" id="KW-0407">Ion channel</keyword>
<dbReference type="Pfam" id="PF01007">
    <property type="entry name" value="IRK"/>
    <property type="match status" value="1"/>
</dbReference>
<dbReference type="InterPro" id="IPR016449">
    <property type="entry name" value="K_chnl_inward-rec_Kir"/>
</dbReference>
<evidence type="ECO:0000259" key="16">
    <source>
        <dbReference type="Pfam" id="PF17655"/>
    </source>
</evidence>
<keyword evidence="8 12" id="KW-0406">Ion transport</keyword>
<keyword evidence="2 12" id="KW-0813">Transport</keyword>
<feature type="domain" description="Inward rectifier potassium channel C-terminal" evidence="16">
    <location>
        <begin position="201"/>
        <end position="373"/>
    </location>
</feature>
<dbReference type="GO" id="GO:1990573">
    <property type="term" value="P:potassium ion import across plasma membrane"/>
    <property type="evidence" value="ECO:0007669"/>
    <property type="project" value="TreeGrafter"/>
</dbReference>
<dbReference type="Pfam" id="PF14625">
    <property type="entry name" value="Lustrin_cystein"/>
    <property type="match status" value="1"/>
</dbReference>
<feature type="transmembrane region" description="Helical" evidence="14">
    <location>
        <begin position="166"/>
        <end position="188"/>
    </location>
</feature>
<dbReference type="GO" id="GO:0005242">
    <property type="term" value="F:inward rectifier potassium channel activity"/>
    <property type="evidence" value="ECO:0007669"/>
    <property type="project" value="InterPro"/>
</dbReference>
<accession>A0A2A2JT53</accession>
<evidence type="ECO:0000256" key="14">
    <source>
        <dbReference type="SAM" id="Phobius"/>
    </source>
</evidence>
<dbReference type="FunFam" id="1.10.287.70:FF:000230">
    <property type="entry name" value="Inward Rectifying K (Potassium) channel family"/>
    <property type="match status" value="1"/>
</dbReference>
<evidence type="ECO:0000313" key="18">
    <source>
        <dbReference type="Proteomes" id="UP000218231"/>
    </source>
</evidence>
<evidence type="ECO:0000313" key="17">
    <source>
        <dbReference type="EMBL" id="PAV64749.1"/>
    </source>
</evidence>
<organism evidence="17 18">
    <name type="scientific">Diploscapter pachys</name>
    <dbReference type="NCBI Taxonomy" id="2018661"/>
    <lineage>
        <taxon>Eukaryota</taxon>
        <taxon>Metazoa</taxon>
        <taxon>Ecdysozoa</taxon>
        <taxon>Nematoda</taxon>
        <taxon>Chromadorea</taxon>
        <taxon>Rhabditida</taxon>
        <taxon>Rhabditina</taxon>
        <taxon>Rhabditomorpha</taxon>
        <taxon>Rhabditoidea</taxon>
        <taxon>Rhabditidae</taxon>
        <taxon>Diploscapter</taxon>
    </lineage>
</organism>
<dbReference type="SMART" id="SM00289">
    <property type="entry name" value="WR1"/>
    <property type="match status" value="3"/>
</dbReference>
<name>A0A2A2JT53_9BILA</name>
<dbReference type="GO" id="GO:0034765">
    <property type="term" value="P:regulation of monoatomic ion transmembrane transport"/>
    <property type="evidence" value="ECO:0007669"/>
    <property type="project" value="TreeGrafter"/>
</dbReference>
<dbReference type="AlphaFoldDB" id="A0A2A2JT53"/>
<reference evidence="17 18" key="1">
    <citation type="journal article" date="2017" name="Curr. Biol.">
        <title>Genome architecture and evolution of a unichromosomal asexual nematode.</title>
        <authorList>
            <person name="Fradin H."/>
            <person name="Zegar C."/>
            <person name="Gutwein M."/>
            <person name="Lucas J."/>
            <person name="Kovtun M."/>
            <person name="Corcoran D."/>
            <person name="Baugh L.R."/>
            <person name="Kiontke K."/>
            <person name="Gunsalus K."/>
            <person name="Fitch D.H."/>
            <person name="Piano F."/>
        </authorList>
    </citation>
    <scope>NUCLEOTIDE SEQUENCE [LARGE SCALE GENOMIC DNA]</scope>
    <source>
        <strain evidence="17">PF1309</strain>
    </source>
</reference>
<dbReference type="SUPFAM" id="SSF81296">
    <property type="entry name" value="E set domains"/>
    <property type="match status" value="1"/>
</dbReference>
<keyword evidence="18" id="KW-1185">Reference proteome</keyword>
<dbReference type="InterPro" id="IPR041647">
    <property type="entry name" value="IRK_C"/>
</dbReference>
<keyword evidence="6 12" id="KW-0630">Potassium</keyword>
<dbReference type="FunFam" id="2.60.40.1400:FF:000001">
    <property type="entry name" value="G protein-activated inward rectifier potassium channel 2"/>
    <property type="match status" value="1"/>
</dbReference>
<evidence type="ECO:0000256" key="11">
    <source>
        <dbReference type="ARBA" id="ARBA00034430"/>
    </source>
</evidence>
<evidence type="ECO:0000256" key="2">
    <source>
        <dbReference type="ARBA" id="ARBA00022448"/>
    </source>
</evidence>
<evidence type="ECO:0008006" key="19">
    <source>
        <dbReference type="Google" id="ProtNLM"/>
    </source>
</evidence>
<evidence type="ECO:0000256" key="5">
    <source>
        <dbReference type="ARBA" id="ARBA00022882"/>
    </source>
</evidence>
<evidence type="ECO:0000256" key="3">
    <source>
        <dbReference type="ARBA" id="ARBA00022538"/>
    </source>
</evidence>
<comment type="catalytic activity">
    <reaction evidence="11">
        <text>K(+)(in) = K(+)(out)</text>
        <dbReference type="Rhea" id="RHEA:29463"/>
        <dbReference type="ChEBI" id="CHEBI:29103"/>
    </reaction>
</comment>
<proteinExistence type="inferred from homology"/>
<dbReference type="GO" id="GO:0034702">
    <property type="term" value="C:monoatomic ion channel complex"/>
    <property type="evidence" value="ECO:0007669"/>
    <property type="project" value="UniProtKB-KW"/>
</dbReference>
<protein>
    <recommendedName>
        <fullName evidence="19">Inward rectifier potassium channel C-terminal domain-containing protein</fullName>
    </recommendedName>
</protein>
<gene>
    <name evidence="17" type="ORF">WR25_26239</name>
</gene>
<feature type="transmembrane region" description="Helical" evidence="14">
    <location>
        <begin position="91"/>
        <end position="112"/>
    </location>
</feature>
<dbReference type="PANTHER" id="PTHR11767">
    <property type="entry name" value="INWARD RECTIFIER POTASSIUM CHANNEL"/>
    <property type="match status" value="1"/>
</dbReference>
<evidence type="ECO:0000256" key="1">
    <source>
        <dbReference type="ARBA" id="ARBA00004141"/>
    </source>
</evidence>
<dbReference type="InterPro" id="IPR014756">
    <property type="entry name" value="Ig_E-set"/>
</dbReference>
<evidence type="ECO:0000256" key="12">
    <source>
        <dbReference type="RuleBase" id="RU003822"/>
    </source>
</evidence>
<dbReference type="Proteomes" id="UP000218231">
    <property type="component" value="Unassembled WGS sequence"/>
</dbReference>
<keyword evidence="5 12" id="KW-0851">Voltage-gated channel</keyword>
<keyword evidence="9 14" id="KW-0472">Membrane</keyword>
<dbReference type="Pfam" id="PF17655">
    <property type="entry name" value="IRK_C"/>
    <property type="match status" value="1"/>
</dbReference>
<feature type="compositionally biased region" description="Low complexity" evidence="13">
    <location>
        <begin position="818"/>
        <end position="832"/>
    </location>
</feature>
<dbReference type="EMBL" id="LIAE01010240">
    <property type="protein sequence ID" value="PAV64749.1"/>
    <property type="molecule type" value="Genomic_DNA"/>
</dbReference>
<comment type="subcellular location">
    <subcellularLocation>
        <location evidence="1 12">Membrane</location>
        <topology evidence="1 12">Multi-pass membrane protein</topology>
    </subcellularLocation>
</comment>